<sequence>MINSTVLSCHVCSRYNIIQHVSGGCGTVSPGSDLVKWANSEDARRAVLHAVATQEIVEQLPRGHAHVVNMPSSLFAAATIYIVLSLAGVATVNLPRNVVWQDVLLSHSDLNLGHKAIRPLSGSETKRFVES</sequence>
<evidence type="ECO:0000313" key="3">
    <source>
        <dbReference type="Proteomes" id="UP000595662"/>
    </source>
</evidence>
<accession>A0A7T6XNL0</accession>
<reference evidence="2 3" key="1">
    <citation type="submission" date="2020-08" db="EMBL/GenBank/DDBJ databases">
        <title>The completed genome sequence of the pathogenic ascomycete fungus Penicillium digitatum.</title>
        <authorList>
            <person name="Wang M."/>
        </authorList>
    </citation>
    <scope>NUCLEOTIDE SEQUENCE [LARGE SCALE GENOMIC DNA]</scope>
    <source>
        <strain evidence="2 3">PdW03</strain>
    </source>
</reference>
<name>A0A7T6XNL0_PENDI</name>
<organism evidence="2 3">
    <name type="scientific">Penicillium digitatum</name>
    <name type="common">Green mold</name>
    <dbReference type="NCBI Taxonomy" id="36651"/>
    <lineage>
        <taxon>Eukaryota</taxon>
        <taxon>Fungi</taxon>
        <taxon>Dikarya</taxon>
        <taxon>Ascomycota</taxon>
        <taxon>Pezizomycotina</taxon>
        <taxon>Eurotiomycetes</taxon>
        <taxon>Eurotiomycetidae</taxon>
        <taxon>Eurotiales</taxon>
        <taxon>Aspergillaceae</taxon>
        <taxon>Penicillium</taxon>
    </lineage>
</organism>
<evidence type="ECO:0000313" key="2">
    <source>
        <dbReference type="EMBL" id="QQK44513.1"/>
    </source>
</evidence>
<dbReference type="EMBL" id="CP060776">
    <property type="protein sequence ID" value="QQK44513.1"/>
    <property type="molecule type" value="Genomic_DNA"/>
</dbReference>
<keyword evidence="1" id="KW-0472">Membrane</keyword>
<keyword evidence="1" id="KW-1133">Transmembrane helix</keyword>
<dbReference type="RefSeq" id="XP_065957042.1">
    <property type="nucleotide sequence ID" value="XM_066101959.1"/>
</dbReference>
<dbReference type="Proteomes" id="UP000595662">
    <property type="component" value="Chromosome 3"/>
</dbReference>
<feature type="transmembrane region" description="Helical" evidence="1">
    <location>
        <begin position="74"/>
        <end position="94"/>
    </location>
</feature>
<keyword evidence="1" id="KW-0812">Transmembrane</keyword>
<gene>
    <name evidence="2" type="ORF">Pdw03_8414</name>
</gene>
<proteinExistence type="predicted"/>
<evidence type="ECO:0000256" key="1">
    <source>
        <dbReference type="SAM" id="Phobius"/>
    </source>
</evidence>
<protein>
    <submittedName>
        <fullName evidence="2">Transcription factor</fullName>
    </submittedName>
</protein>
<dbReference type="GeneID" id="90953086"/>
<dbReference type="AlphaFoldDB" id="A0A7T6XNL0"/>